<keyword evidence="1" id="KW-0472">Membrane</keyword>
<dbReference type="AlphaFoldDB" id="A0A5N6HA62"/>
<gene>
    <name evidence="2" type="ORF">BDV35DRAFT_339788</name>
</gene>
<name>A0A5N6HA62_ASPFL</name>
<dbReference type="Proteomes" id="UP000325434">
    <property type="component" value="Unassembled WGS sequence"/>
</dbReference>
<protein>
    <submittedName>
        <fullName evidence="2">Uncharacterized protein</fullName>
    </submittedName>
</protein>
<organism evidence="2">
    <name type="scientific">Aspergillus flavus</name>
    <dbReference type="NCBI Taxonomy" id="5059"/>
    <lineage>
        <taxon>Eukaryota</taxon>
        <taxon>Fungi</taxon>
        <taxon>Dikarya</taxon>
        <taxon>Ascomycota</taxon>
        <taxon>Pezizomycotina</taxon>
        <taxon>Eurotiomycetes</taxon>
        <taxon>Eurotiomycetidae</taxon>
        <taxon>Eurotiales</taxon>
        <taxon>Aspergillaceae</taxon>
        <taxon>Aspergillus</taxon>
        <taxon>Aspergillus subgen. Circumdati</taxon>
    </lineage>
</organism>
<evidence type="ECO:0000313" key="2">
    <source>
        <dbReference type="EMBL" id="KAB8251421.1"/>
    </source>
</evidence>
<evidence type="ECO:0000256" key="1">
    <source>
        <dbReference type="SAM" id="Phobius"/>
    </source>
</evidence>
<feature type="transmembrane region" description="Helical" evidence="1">
    <location>
        <begin position="12"/>
        <end position="34"/>
    </location>
</feature>
<keyword evidence="1" id="KW-1133">Transmembrane helix</keyword>
<accession>A0A5N6HA62</accession>
<keyword evidence="1" id="KW-0812">Transmembrane</keyword>
<sequence length="76" mass="7964">MPAARCETAWAAVSISVNFFSSSINLALIAWISLVSSPSLPLAHSTNLSMSSFRAPARSSESVSSFWLSLASGSTL</sequence>
<dbReference type="EMBL" id="ML734560">
    <property type="protein sequence ID" value="KAB8251421.1"/>
    <property type="molecule type" value="Genomic_DNA"/>
</dbReference>
<proteinExistence type="predicted"/>
<reference evidence="2" key="1">
    <citation type="submission" date="2019-04" db="EMBL/GenBank/DDBJ databases">
        <title>Friends and foes A comparative genomics study of 23 Aspergillus species from section Flavi.</title>
        <authorList>
            <consortium name="DOE Joint Genome Institute"/>
            <person name="Kjaerbolling I."/>
            <person name="Vesth T."/>
            <person name="Frisvad J.C."/>
            <person name="Nybo J.L."/>
            <person name="Theobald S."/>
            <person name="Kildgaard S."/>
            <person name="Isbrandt T."/>
            <person name="Kuo A."/>
            <person name="Sato A."/>
            <person name="Lyhne E.K."/>
            <person name="Kogle M.E."/>
            <person name="Wiebenga A."/>
            <person name="Kun R.S."/>
            <person name="Lubbers R.J."/>
            <person name="Makela M.R."/>
            <person name="Barry K."/>
            <person name="Chovatia M."/>
            <person name="Clum A."/>
            <person name="Daum C."/>
            <person name="Haridas S."/>
            <person name="He G."/>
            <person name="LaButti K."/>
            <person name="Lipzen A."/>
            <person name="Mondo S."/>
            <person name="Riley R."/>
            <person name="Salamov A."/>
            <person name="Simmons B.A."/>
            <person name="Magnuson J.K."/>
            <person name="Henrissat B."/>
            <person name="Mortensen U.H."/>
            <person name="Larsen T.O."/>
            <person name="Devries R.P."/>
            <person name="Grigoriev I.V."/>
            <person name="Machida M."/>
            <person name="Baker S.E."/>
            <person name="Andersen M.R."/>
        </authorList>
    </citation>
    <scope>NUCLEOTIDE SEQUENCE [LARGE SCALE GENOMIC DNA]</scope>
    <source>
        <strain evidence="2">CBS 121.62</strain>
    </source>
</reference>